<accession>K0T2J4</accession>
<dbReference type="OrthoDB" id="2142040at2759"/>
<evidence type="ECO:0000313" key="2">
    <source>
        <dbReference type="Proteomes" id="UP000266841"/>
    </source>
</evidence>
<dbReference type="EMBL" id="AGNL01006517">
    <property type="protein sequence ID" value="EJK71985.1"/>
    <property type="molecule type" value="Genomic_DNA"/>
</dbReference>
<reference evidence="1 2" key="1">
    <citation type="journal article" date="2012" name="Genome Biol.">
        <title>Genome and low-iron response of an oceanic diatom adapted to chronic iron limitation.</title>
        <authorList>
            <person name="Lommer M."/>
            <person name="Specht M."/>
            <person name="Roy A.S."/>
            <person name="Kraemer L."/>
            <person name="Andreson R."/>
            <person name="Gutowska M.A."/>
            <person name="Wolf J."/>
            <person name="Bergner S.V."/>
            <person name="Schilhabel M.B."/>
            <person name="Klostermeier U.C."/>
            <person name="Beiko R.G."/>
            <person name="Rosenstiel P."/>
            <person name="Hippler M."/>
            <person name="Laroche J."/>
        </authorList>
    </citation>
    <scope>NUCLEOTIDE SEQUENCE [LARGE SCALE GENOMIC DNA]</scope>
    <source>
        <strain evidence="1 2">CCMP1005</strain>
    </source>
</reference>
<name>K0T2J4_THAOC</name>
<comment type="caution">
    <text evidence="1">The sequence shown here is derived from an EMBL/GenBank/DDBJ whole genome shotgun (WGS) entry which is preliminary data.</text>
</comment>
<dbReference type="OMA" id="LEGLPIW"/>
<dbReference type="Proteomes" id="UP000266841">
    <property type="component" value="Unassembled WGS sequence"/>
</dbReference>
<sequence>MQATDGHRFVQTKRSDSVKVVSCSRWNEIKECVEYHAQMASALEAPTTFRMLNDPGCGPGSQQFGVAETNLDPNVLQEEVDRAVAIMSTAQPGGVTPLIAHIEEIRNSVFELTPKLHAEGCRVSVILATDGLPTDERGYGGAAIQRQFLEALRNLEGLPIWLVIRLCTDEDQVVDFYNDLDNQLELSMDVLDDWQEEAKEIYEHNPWLNYALPLHRLREMGYHHRVFDMLDERPFTHEEVKEFCNLLLADDKTPKLPDPSADWKDFAKELKKLLAKEKSPFNPIDKRTAPWINMKKLEKKYGDKKWYSMF</sequence>
<gene>
    <name evidence="1" type="ORF">THAOC_06524</name>
</gene>
<dbReference type="AlphaFoldDB" id="K0T2J4"/>
<keyword evidence="2" id="KW-1185">Reference proteome</keyword>
<proteinExistence type="predicted"/>
<protein>
    <submittedName>
        <fullName evidence="1">Uncharacterized protein</fullName>
    </submittedName>
</protein>
<dbReference type="eggNOG" id="ENOG502RZYV">
    <property type="taxonomic scope" value="Eukaryota"/>
</dbReference>
<evidence type="ECO:0000313" key="1">
    <source>
        <dbReference type="EMBL" id="EJK71985.1"/>
    </source>
</evidence>
<organism evidence="1 2">
    <name type="scientific">Thalassiosira oceanica</name>
    <name type="common">Marine diatom</name>
    <dbReference type="NCBI Taxonomy" id="159749"/>
    <lineage>
        <taxon>Eukaryota</taxon>
        <taxon>Sar</taxon>
        <taxon>Stramenopiles</taxon>
        <taxon>Ochrophyta</taxon>
        <taxon>Bacillariophyta</taxon>
        <taxon>Coscinodiscophyceae</taxon>
        <taxon>Thalassiosirophycidae</taxon>
        <taxon>Thalassiosirales</taxon>
        <taxon>Thalassiosiraceae</taxon>
        <taxon>Thalassiosira</taxon>
    </lineage>
</organism>